<organism evidence="3 4">
    <name type="scientific">Rhizoctonia solani</name>
    <dbReference type="NCBI Taxonomy" id="456999"/>
    <lineage>
        <taxon>Eukaryota</taxon>
        <taxon>Fungi</taxon>
        <taxon>Dikarya</taxon>
        <taxon>Basidiomycota</taxon>
        <taxon>Agaricomycotina</taxon>
        <taxon>Agaricomycetes</taxon>
        <taxon>Cantharellales</taxon>
        <taxon>Ceratobasidiaceae</taxon>
        <taxon>Rhizoctonia</taxon>
    </lineage>
</organism>
<feature type="compositionally biased region" description="Basic and acidic residues" evidence="1">
    <location>
        <begin position="7"/>
        <end position="26"/>
    </location>
</feature>
<protein>
    <submittedName>
        <fullName evidence="3">Uncharacterized protein</fullName>
    </submittedName>
</protein>
<name>A0A8H3CDC9_9AGAM</name>
<accession>A0A8H3CDC9</accession>
<dbReference type="Proteomes" id="UP000663861">
    <property type="component" value="Unassembled WGS sequence"/>
</dbReference>
<feature type="compositionally biased region" description="Basic and acidic residues" evidence="1">
    <location>
        <begin position="106"/>
        <end position="120"/>
    </location>
</feature>
<gene>
    <name evidence="2" type="ORF">RDB_LOCUS69312</name>
    <name evidence="3" type="ORF">RDB_LOCUS96896</name>
</gene>
<proteinExistence type="predicted"/>
<sequence>MSMPITTDEKPGCNRLLPDAKEKSGQVEHAPLSARPACPQVGCRESKQMLSGAMPKDLSFQPTEDRSVPHLICNQSFTHEGGPELLKPGFERHTSPVRGDASNSKSPEEPNRGENNETKTGKLRFQPSTKPLHQGWEATTRHGQRNEAEALLRTMLSKSGLHQIMSVSDARV</sequence>
<dbReference type="EMBL" id="CAJMWY010002014">
    <property type="protein sequence ID" value="CAE6480042.1"/>
    <property type="molecule type" value="Genomic_DNA"/>
</dbReference>
<dbReference type="EMBL" id="CAJMWX010001040">
    <property type="protein sequence ID" value="CAE6451031.1"/>
    <property type="molecule type" value="Genomic_DNA"/>
</dbReference>
<evidence type="ECO:0000313" key="2">
    <source>
        <dbReference type="EMBL" id="CAE6451031.1"/>
    </source>
</evidence>
<evidence type="ECO:0000313" key="3">
    <source>
        <dbReference type="EMBL" id="CAE6480042.1"/>
    </source>
</evidence>
<comment type="caution">
    <text evidence="3">The sequence shown here is derived from an EMBL/GenBank/DDBJ whole genome shotgun (WGS) entry which is preliminary data.</text>
</comment>
<feature type="region of interest" description="Disordered" evidence="1">
    <location>
        <begin position="75"/>
        <end position="146"/>
    </location>
</feature>
<evidence type="ECO:0000313" key="4">
    <source>
        <dbReference type="Proteomes" id="UP000663861"/>
    </source>
</evidence>
<feature type="region of interest" description="Disordered" evidence="1">
    <location>
        <begin position="1"/>
        <end position="39"/>
    </location>
</feature>
<evidence type="ECO:0000256" key="1">
    <source>
        <dbReference type="SAM" id="MobiDB-lite"/>
    </source>
</evidence>
<reference evidence="3" key="1">
    <citation type="submission" date="2021-01" db="EMBL/GenBank/DDBJ databases">
        <authorList>
            <person name="Kaushik A."/>
        </authorList>
    </citation>
    <scope>NUCLEOTIDE SEQUENCE</scope>
    <source>
        <strain evidence="2">AG4-R118</strain>
        <strain evidence="3">AG4-RS23</strain>
    </source>
</reference>
<dbReference type="AlphaFoldDB" id="A0A8H3CDC9"/>
<dbReference type="Proteomes" id="UP000663888">
    <property type="component" value="Unassembled WGS sequence"/>
</dbReference>